<dbReference type="RefSeq" id="WP_203387630.1">
    <property type="nucleotide sequence ID" value="NZ_CP064781.1"/>
</dbReference>
<dbReference type="CDD" id="cd07313">
    <property type="entry name" value="terB_like_2"/>
    <property type="match status" value="1"/>
</dbReference>
<feature type="domain" description="Co-chaperone DjlA N-terminal" evidence="1">
    <location>
        <begin position="29"/>
        <end position="146"/>
    </location>
</feature>
<dbReference type="EMBL" id="CP064781">
    <property type="protein sequence ID" value="QRJ64093.1"/>
    <property type="molecule type" value="Genomic_DNA"/>
</dbReference>
<dbReference type="Gene3D" id="1.10.3680.10">
    <property type="entry name" value="TerB-like"/>
    <property type="match status" value="1"/>
</dbReference>
<protein>
    <submittedName>
        <fullName evidence="2">TerB family tellurite resistance protein</fullName>
    </submittedName>
</protein>
<keyword evidence="3" id="KW-1185">Reference proteome</keyword>
<dbReference type="SUPFAM" id="SSF158682">
    <property type="entry name" value="TerB-like"/>
    <property type="match status" value="1"/>
</dbReference>
<gene>
    <name evidence="2" type="ORF">IWH25_01685</name>
</gene>
<evidence type="ECO:0000313" key="2">
    <source>
        <dbReference type="EMBL" id="QRJ64093.1"/>
    </source>
</evidence>
<name>A0A974SPK2_9RHOO</name>
<dbReference type="InterPro" id="IPR007791">
    <property type="entry name" value="DjlA_N"/>
</dbReference>
<evidence type="ECO:0000313" key="3">
    <source>
        <dbReference type="Proteomes" id="UP000663444"/>
    </source>
</evidence>
<reference evidence="2" key="1">
    <citation type="submission" date="2020-11" db="EMBL/GenBank/DDBJ databases">
        <title>Azospira restricta DSM 18626 genome sequence.</title>
        <authorList>
            <person name="Moe W.M."/>
        </authorList>
    </citation>
    <scope>NUCLEOTIDE SEQUENCE</scope>
    <source>
        <strain evidence="2">DSM 18626</strain>
    </source>
</reference>
<dbReference type="AlphaFoldDB" id="A0A974SPK2"/>
<accession>A0A974SPK2</accession>
<organism evidence="2 3">
    <name type="scientific">Azospira restricta</name>
    <dbReference type="NCBI Taxonomy" id="404405"/>
    <lineage>
        <taxon>Bacteria</taxon>
        <taxon>Pseudomonadati</taxon>
        <taxon>Pseudomonadota</taxon>
        <taxon>Betaproteobacteria</taxon>
        <taxon>Rhodocyclales</taxon>
        <taxon>Rhodocyclaceae</taxon>
        <taxon>Azospira</taxon>
    </lineage>
</organism>
<dbReference type="KEGG" id="ares:IWH25_01685"/>
<dbReference type="Pfam" id="PF05099">
    <property type="entry name" value="TerB"/>
    <property type="match status" value="1"/>
</dbReference>
<proteinExistence type="predicted"/>
<sequence length="157" mass="17206">MIAGIREFFSQFIEPGARPAEADGEKALQLATAALLVEMMRMDREIADAERESVVATLRREFALDPAQLAALLALAEEEARQASGYHQFTSLINTACDAAQKVRIVENLWRVAMCDGHLDAHEAHLMRKIADLLHVGHADYVAAKQRAREATGLAPG</sequence>
<dbReference type="Proteomes" id="UP000663444">
    <property type="component" value="Chromosome"/>
</dbReference>
<evidence type="ECO:0000259" key="1">
    <source>
        <dbReference type="Pfam" id="PF05099"/>
    </source>
</evidence>
<dbReference type="InterPro" id="IPR029024">
    <property type="entry name" value="TerB-like"/>
</dbReference>